<keyword evidence="2" id="KW-1185">Reference proteome</keyword>
<organism evidence="1 2">
    <name type="scientific">Araneus ventricosus</name>
    <name type="common">Orbweaver spider</name>
    <name type="synonym">Epeira ventricosa</name>
    <dbReference type="NCBI Taxonomy" id="182803"/>
    <lineage>
        <taxon>Eukaryota</taxon>
        <taxon>Metazoa</taxon>
        <taxon>Ecdysozoa</taxon>
        <taxon>Arthropoda</taxon>
        <taxon>Chelicerata</taxon>
        <taxon>Arachnida</taxon>
        <taxon>Araneae</taxon>
        <taxon>Araneomorphae</taxon>
        <taxon>Entelegynae</taxon>
        <taxon>Araneoidea</taxon>
        <taxon>Araneidae</taxon>
        <taxon>Araneus</taxon>
    </lineage>
</organism>
<sequence length="95" mass="10986">MLGTSFSQLQHLHRHYKPELELLSFPLVLAFRHFMWKARHLSVLEQCMVVSDSPVISETSNPLHFSHTAVALIFKEVRYTKTLQAKSGRVVRNVL</sequence>
<reference evidence="1 2" key="1">
    <citation type="journal article" date="2019" name="Sci. Rep.">
        <title>Orb-weaving spider Araneus ventricosus genome elucidates the spidroin gene catalogue.</title>
        <authorList>
            <person name="Kono N."/>
            <person name="Nakamura H."/>
            <person name="Ohtoshi R."/>
            <person name="Moran D.A.P."/>
            <person name="Shinohara A."/>
            <person name="Yoshida Y."/>
            <person name="Fujiwara M."/>
            <person name="Mori M."/>
            <person name="Tomita M."/>
            <person name="Arakawa K."/>
        </authorList>
    </citation>
    <scope>NUCLEOTIDE SEQUENCE [LARGE SCALE GENOMIC DNA]</scope>
</reference>
<name>A0A4Y2MBL9_ARAVE</name>
<protein>
    <submittedName>
        <fullName evidence="1">Uncharacterized protein</fullName>
    </submittedName>
</protein>
<dbReference type="AlphaFoldDB" id="A0A4Y2MBL9"/>
<comment type="caution">
    <text evidence="1">The sequence shown here is derived from an EMBL/GenBank/DDBJ whole genome shotgun (WGS) entry which is preliminary data.</text>
</comment>
<proteinExistence type="predicted"/>
<accession>A0A4Y2MBL9</accession>
<gene>
    <name evidence="1" type="ORF">AVEN_23217_1</name>
</gene>
<dbReference type="Proteomes" id="UP000499080">
    <property type="component" value="Unassembled WGS sequence"/>
</dbReference>
<dbReference type="EMBL" id="BGPR01007070">
    <property type="protein sequence ID" value="GBN24029.1"/>
    <property type="molecule type" value="Genomic_DNA"/>
</dbReference>
<evidence type="ECO:0000313" key="1">
    <source>
        <dbReference type="EMBL" id="GBN24029.1"/>
    </source>
</evidence>
<evidence type="ECO:0000313" key="2">
    <source>
        <dbReference type="Proteomes" id="UP000499080"/>
    </source>
</evidence>